<accession>A0A9N9IVR7</accession>
<gene>
    <name evidence="1" type="ORF">ALEPTO_LOCUS13332</name>
</gene>
<dbReference type="AlphaFoldDB" id="A0A9N9IVR7"/>
<dbReference type="OrthoDB" id="2419736at2759"/>
<proteinExistence type="predicted"/>
<reference evidence="1" key="1">
    <citation type="submission" date="2021-06" db="EMBL/GenBank/DDBJ databases">
        <authorList>
            <person name="Kallberg Y."/>
            <person name="Tangrot J."/>
            <person name="Rosling A."/>
        </authorList>
    </citation>
    <scope>NUCLEOTIDE SEQUENCE</scope>
    <source>
        <strain evidence="1">FL130A</strain>
    </source>
</reference>
<sequence>MLIATFEGKSTIEVWQKIEILQKLDSSALFGLNDDYTKKQLELHELPTCQSTDWTNFEIMNSGIIEIWSVIQKIYPSDYEFDDREIRTWRAFLKAAGCINITLFENKISKNEFWTKEINPLHDQETLYTLYKDDSYKTNKKGVEGKRRILSIIADEFSLKELRLMK</sequence>
<dbReference type="Proteomes" id="UP000789508">
    <property type="component" value="Unassembled WGS sequence"/>
</dbReference>
<protein>
    <submittedName>
        <fullName evidence="1">9423_t:CDS:1</fullName>
    </submittedName>
</protein>
<evidence type="ECO:0000313" key="1">
    <source>
        <dbReference type="EMBL" id="CAG8751849.1"/>
    </source>
</evidence>
<dbReference type="EMBL" id="CAJVPS010041187">
    <property type="protein sequence ID" value="CAG8751849.1"/>
    <property type="molecule type" value="Genomic_DNA"/>
</dbReference>
<keyword evidence="2" id="KW-1185">Reference proteome</keyword>
<evidence type="ECO:0000313" key="2">
    <source>
        <dbReference type="Proteomes" id="UP000789508"/>
    </source>
</evidence>
<organism evidence="1 2">
    <name type="scientific">Ambispora leptoticha</name>
    <dbReference type="NCBI Taxonomy" id="144679"/>
    <lineage>
        <taxon>Eukaryota</taxon>
        <taxon>Fungi</taxon>
        <taxon>Fungi incertae sedis</taxon>
        <taxon>Mucoromycota</taxon>
        <taxon>Glomeromycotina</taxon>
        <taxon>Glomeromycetes</taxon>
        <taxon>Archaeosporales</taxon>
        <taxon>Ambisporaceae</taxon>
        <taxon>Ambispora</taxon>
    </lineage>
</organism>
<name>A0A9N9IVR7_9GLOM</name>
<comment type="caution">
    <text evidence="1">The sequence shown here is derived from an EMBL/GenBank/DDBJ whole genome shotgun (WGS) entry which is preliminary data.</text>
</comment>
<feature type="non-terminal residue" evidence="1">
    <location>
        <position position="166"/>
    </location>
</feature>